<protein>
    <submittedName>
        <fullName evidence="2">Uncharacterized protein</fullName>
    </submittedName>
</protein>
<dbReference type="Proteomes" id="UP000265520">
    <property type="component" value="Unassembled WGS sequence"/>
</dbReference>
<feature type="compositionally biased region" description="Polar residues" evidence="1">
    <location>
        <begin position="32"/>
        <end position="47"/>
    </location>
</feature>
<keyword evidence="3" id="KW-1185">Reference proteome</keyword>
<feature type="non-terminal residue" evidence="2">
    <location>
        <position position="72"/>
    </location>
</feature>
<dbReference type="EMBL" id="LXQA010321305">
    <property type="protein sequence ID" value="MCI43726.1"/>
    <property type="molecule type" value="Genomic_DNA"/>
</dbReference>
<name>A0A392S763_9FABA</name>
<sequence length="72" mass="7538">MVNSSQHHNNDGEDINTTVHTSPRRAALSGKHLQSGQGKPTDTDLSTSSITNADLAAILAALKQTTDALQGQ</sequence>
<evidence type="ECO:0000313" key="3">
    <source>
        <dbReference type="Proteomes" id="UP000265520"/>
    </source>
</evidence>
<evidence type="ECO:0000313" key="2">
    <source>
        <dbReference type="EMBL" id="MCI43726.1"/>
    </source>
</evidence>
<comment type="caution">
    <text evidence="2">The sequence shown here is derived from an EMBL/GenBank/DDBJ whole genome shotgun (WGS) entry which is preliminary data.</text>
</comment>
<reference evidence="2 3" key="1">
    <citation type="journal article" date="2018" name="Front. Plant Sci.">
        <title>Red Clover (Trifolium pratense) and Zigzag Clover (T. medium) - A Picture of Genomic Similarities and Differences.</title>
        <authorList>
            <person name="Dluhosova J."/>
            <person name="Istvanek J."/>
            <person name="Nedelnik J."/>
            <person name="Repkova J."/>
        </authorList>
    </citation>
    <scope>NUCLEOTIDE SEQUENCE [LARGE SCALE GENOMIC DNA]</scope>
    <source>
        <strain evidence="3">cv. 10/8</strain>
        <tissue evidence="2">Leaf</tissue>
    </source>
</reference>
<evidence type="ECO:0000256" key="1">
    <source>
        <dbReference type="SAM" id="MobiDB-lite"/>
    </source>
</evidence>
<dbReference type="AlphaFoldDB" id="A0A392S763"/>
<accession>A0A392S763</accession>
<proteinExistence type="predicted"/>
<organism evidence="2 3">
    <name type="scientific">Trifolium medium</name>
    <dbReference type="NCBI Taxonomy" id="97028"/>
    <lineage>
        <taxon>Eukaryota</taxon>
        <taxon>Viridiplantae</taxon>
        <taxon>Streptophyta</taxon>
        <taxon>Embryophyta</taxon>
        <taxon>Tracheophyta</taxon>
        <taxon>Spermatophyta</taxon>
        <taxon>Magnoliopsida</taxon>
        <taxon>eudicotyledons</taxon>
        <taxon>Gunneridae</taxon>
        <taxon>Pentapetalae</taxon>
        <taxon>rosids</taxon>
        <taxon>fabids</taxon>
        <taxon>Fabales</taxon>
        <taxon>Fabaceae</taxon>
        <taxon>Papilionoideae</taxon>
        <taxon>50 kb inversion clade</taxon>
        <taxon>NPAAA clade</taxon>
        <taxon>Hologalegina</taxon>
        <taxon>IRL clade</taxon>
        <taxon>Trifolieae</taxon>
        <taxon>Trifolium</taxon>
    </lineage>
</organism>
<feature type="region of interest" description="Disordered" evidence="1">
    <location>
        <begin position="1"/>
        <end position="47"/>
    </location>
</feature>